<reference evidence="2" key="4">
    <citation type="submission" date="2017-01" db="UniProtKB">
        <authorList>
            <consortium name="EnsemblFungi"/>
        </authorList>
    </citation>
    <scope>IDENTIFICATION</scope>
    <source>
        <strain evidence="2">PH-1 / ATCC MYA-4620 / FGSC 9075 / NRRL 31084</strain>
    </source>
</reference>
<sequence length="54" mass="6026">MGSGTAADYDHHPDANSILESPLFIRSDDDEAMDIWARIYIDKMDPTQLNVSEG</sequence>
<gene>
    <name evidence="1" type="ORF">FGRAMPH1_01T25619</name>
</gene>
<evidence type="ECO:0000313" key="1">
    <source>
        <dbReference type="EMBL" id="CEF83058.1"/>
    </source>
</evidence>
<organism evidence="1 3">
    <name type="scientific">Gibberella zeae (strain ATCC MYA-4620 / CBS 123657 / FGSC 9075 / NRRL 31084 / PH-1)</name>
    <name type="common">Wheat head blight fungus</name>
    <name type="synonym">Fusarium graminearum</name>
    <dbReference type="NCBI Taxonomy" id="229533"/>
    <lineage>
        <taxon>Eukaryota</taxon>
        <taxon>Fungi</taxon>
        <taxon>Dikarya</taxon>
        <taxon>Ascomycota</taxon>
        <taxon>Pezizomycotina</taxon>
        <taxon>Sordariomycetes</taxon>
        <taxon>Hypocreomycetidae</taxon>
        <taxon>Hypocreales</taxon>
        <taxon>Nectriaceae</taxon>
        <taxon>Fusarium</taxon>
    </lineage>
</organism>
<dbReference type="Proteomes" id="UP000070720">
    <property type="component" value="Chromosome 4"/>
</dbReference>
<dbReference type="EnsemblFungi" id="CEF83058">
    <property type="protein sequence ID" value="CEF83058"/>
    <property type="gene ID" value="FGRRES_15440"/>
</dbReference>
<dbReference type="AlphaFoldDB" id="A0A098DQB3"/>
<proteinExistence type="predicted"/>
<accession>A0A0E0S9E5</accession>
<evidence type="ECO:0000313" key="3">
    <source>
        <dbReference type="Proteomes" id="UP000070720"/>
    </source>
</evidence>
<dbReference type="VEuPathDB" id="FungiDB:FGRAMPH1_01G25619"/>
<reference evidence="2 3" key="1">
    <citation type="journal article" date="2007" name="Science">
        <title>The Fusarium graminearum genome reveals a link between localized polymorphism and pathogen specialization.</title>
        <authorList>
            <person name="Cuomo C.A."/>
            <person name="Gueldener U."/>
            <person name="Xu J.-R."/>
            <person name="Trail F."/>
            <person name="Turgeon B.G."/>
            <person name="Di Pietro A."/>
            <person name="Walton J.D."/>
            <person name="Ma L.-J."/>
            <person name="Baker S.E."/>
            <person name="Rep M."/>
            <person name="Adam G."/>
            <person name="Antoniw J."/>
            <person name="Baldwin T."/>
            <person name="Calvo S.E."/>
            <person name="Chang Y.-L."/>
            <person name="DeCaprio D."/>
            <person name="Gale L.R."/>
            <person name="Gnerre S."/>
            <person name="Goswami R.S."/>
            <person name="Hammond-Kosack K."/>
            <person name="Harris L.J."/>
            <person name="Hilburn K."/>
            <person name="Kennell J.C."/>
            <person name="Kroken S."/>
            <person name="Magnuson J.K."/>
            <person name="Mannhaupt G."/>
            <person name="Mauceli E.W."/>
            <person name="Mewes H.-W."/>
            <person name="Mitterbauer R."/>
            <person name="Muehlbauer G."/>
            <person name="Muensterkoetter M."/>
            <person name="Nelson D."/>
            <person name="O'Donnell K."/>
            <person name="Ouellet T."/>
            <person name="Qi W."/>
            <person name="Quesneville H."/>
            <person name="Roncero M.I.G."/>
            <person name="Seong K.-Y."/>
            <person name="Tetko I.V."/>
            <person name="Urban M."/>
            <person name="Waalwijk C."/>
            <person name="Ward T.J."/>
            <person name="Yao J."/>
            <person name="Birren B.W."/>
            <person name="Kistler H.C."/>
        </authorList>
    </citation>
    <scope>NUCLEOTIDE SEQUENCE [LARGE SCALE GENOMIC DNA]</scope>
    <source>
        <strain evidence="3">ATCC MYA-4620 / CBS 123657 / FGSC 9075 / NRRL 31084 / PH-1</strain>
        <strain evidence="2">PH-1 / ATCC MYA-4620 / FGSC 9075 / NRRL 31084</strain>
    </source>
</reference>
<dbReference type="EMBL" id="HG970335">
    <property type="protein sequence ID" value="CEF83058.1"/>
    <property type="molecule type" value="Genomic_DNA"/>
</dbReference>
<reference evidence="1 3" key="3">
    <citation type="journal article" date="2015" name="BMC Genomics">
        <title>The completed genome sequence of the pathogenic ascomycete fungus Fusarium graminearum.</title>
        <authorList>
            <person name="King R."/>
            <person name="Urban M."/>
            <person name="Hammond-Kosack M.C."/>
            <person name="Hassani-Pak K."/>
            <person name="Hammond-Kosack K.E."/>
        </authorList>
    </citation>
    <scope>NUCLEOTIDE SEQUENCE [LARGE SCALE GENOMIC DNA]</scope>
    <source>
        <strain evidence="3">ATCC MYA-4620 / CBS 123657 / FGSC 9075 / NRRL 31084 / PH-1</strain>
        <strain evidence="1">PH-1</strain>
    </source>
</reference>
<keyword evidence="3" id="KW-1185">Reference proteome</keyword>
<dbReference type="InParanoid" id="A0A098DQB3"/>
<evidence type="ECO:0000313" key="2">
    <source>
        <dbReference type="EnsemblFungi" id="CEF83058"/>
    </source>
</evidence>
<protein>
    <submittedName>
        <fullName evidence="1">Chromosome 4, complete genome</fullName>
    </submittedName>
</protein>
<name>A0A098DQB3_GIBZE</name>
<reference evidence="2 3" key="2">
    <citation type="journal article" date="2010" name="Nature">
        <title>Comparative genomics reveals mobile pathogenicity chromosomes in Fusarium.</title>
        <authorList>
            <person name="Ma L.J."/>
            <person name="van der Does H.C."/>
            <person name="Borkovich K.A."/>
            <person name="Coleman J.J."/>
            <person name="Daboussi M.J."/>
            <person name="Di Pietro A."/>
            <person name="Dufresne M."/>
            <person name="Freitag M."/>
            <person name="Grabherr M."/>
            <person name="Henrissat B."/>
            <person name="Houterman P.M."/>
            <person name="Kang S."/>
            <person name="Shim W.B."/>
            <person name="Woloshuk C."/>
            <person name="Xie X."/>
            <person name="Xu J.R."/>
            <person name="Antoniw J."/>
            <person name="Baker S.E."/>
            <person name="Bluhm B.H."/>
            <person name="Breakspear A."/>
            <person name="Brown D.W."/>
            <person name="Butchko R.A."/>
            <person name="Chapman S."/>
            <person name="Coulson R."/>
            <person name="Coutinho P.M."/>
            <person name="Danchin E.G."/>
            <person name="Diener A."/>
            <person name="Gale L.R."/>
            <person name="Gardiner D.M."/>
            <person name="Goff S."/>
            <person name="Hammond-Kosack K.E."/>
            <person name="Hilburn K."/>
            <person name="Hua-Van A."/>
            <person name="Jonkers W."/>
            <person name="Kazan K."/>
            <person name="Kodira C.D."/>
            <person name="Koehrsen M."/>
            <person name="Kumar L."/>
            <person name="Lee Y.H."/>
            <person name="Li L."/>
            <person name="Manners J.M."/>
            <person name="Miranda-Saavedra D."/>
            <person name="Mukherjee M."/>
            <person name="Park G."/>
            <person name="Park J."/>
            <person name="Park S.Y."/>
            <person name="Proctor R.H."/>
            <person name="Regev A."/>
            <person name="Ruiz-Roldan M.C."/>
            <person name="Sain D."/>
            <person name="Sakthikumar S."/>
            <person name="Sykes S."/>
            <person name="Schwartz D.C."/>
            <person name="Turgeon B.G."/>
            <person name="Wapinski I."/>
            <person name="Yoder O."/>
            <person name="Young S."/>
            <person name="Zeng Q."/>
            <person name="Zhou S."/>
            <person name="Galagan J."/>
            <person name="Cuomo C.A."/>
            <person name="Kistler H.C."/>
            <person name="Rep M."/>
        </authorList>
    </citation>
    <scope>GENOME REANNOTATION</scope>
    <source>
        <strain evidence="3">ATCC MYA-4620 / CBS 123657 / FGSC 9075 / NRRL 31084 / PH-1</strain>
        <strain evidence="2">PH-1 / ATCC MYA-4620 / FGSC 9075 / NRRL 31084</strain>
    </source>
</reference>
<accession>A0A098DQB3</accession>